<dbReference type="Proteomes" id="UP001152795">
    <property type="component" value="Unassembled WGS sequence"/>
</dbReference>
<dbReference type="EMBL" id="CACRXK020001917">
    <property type="protein sequence ID" value="CAB3991788.1"/>
    <property type="molecule type" value="Genomic_DNA"/>
</dbReference>
<feature type="compositionally biased region" description="Polar residues" evidence="1">
    <location>
        <begin position="414"/>
        <end position="426"/>
    </location>
</feature>
<gene>
    <name evidence="2" type="ORF">PACLA_8A012379</name>
</gene>
<protein>
    <submittedName>
        <fullName evidence="2">Uncharacterized protein</fullName>
    </submittedName>
</protein>
<accession>A0A7D9DSH0</accession>
<sequence>MSVPKSEHKTNLVLKTKSPSDVTSVKTCRNFCSSLQTIRNGDSVLSPYFFTDGGTRYEKAAFVVLESKNPFSNDAKILAKIERGAEGNQGRASLTGSGPPRNTGPDSHQNQNTSPTYTQVASRSSHKNPQQTGSNSHQNQNTRPTYTQVASRSSHQNPQQTGSNSHQSRNTSPTYTQVASRSSHKNPQQTGSNSHQNQNTRPTYTQVASRSSHKNPQQTGSNSHQSRNTSPTYSQVASTNGQLSGENANDVTPTDTFYTESPKGVPILPNLPADHTSAQTSATTEYEKAITKEIIMKDTYDELEKFFGQENVEIERTSYDDINMIFEHESYRWMVCFPKTFPNQPAQLYRVSKRRHFSSSSPCPHYNLEKPLTNHVNILLSIKKNCRLTCKICENICKENLTSEGGPTSPVDYTAQTTDNPSENGTAQNKTVKEIIMKDTYDELRNFLVKEKWK</sequence>
<name>A0A7D9DSH0_PARCT</name>
<dbReference type="AlphaFoldDB" id="A0A7D9DSH0"/>
<comment type="caution">
    <text evidence="2">The sequence shown here is derived from an EMBL/GenBank/DDBJ whole genome shotgun (WGS) entry which is preliminary data.</text>
</comment>
<evidence type="ECO:0000256" key="1">
    <source>
        <dbReference type="SAM" id="MobiDB-lite"/>
    </source>
</evidence>
<feature type="compositionally biased region" description="Polar residues" evidence="1">
    <location>
        <begin position="104"/>
        <end position="259"/>
    </location>
</feature>
<evidence type="ECO:0000313" key="2">
    <source>
        <dbReference type="EMBL" id="CAB3991788.1"/>
    </source>
</evidence>
<evidence type="ECO:0000313" key="3">
    <source>
        <dbReference type="Proteomes" id="UP001152795"/>
    </source>
</evidence>
<organism evidence="2 3">
    <name type="scientific">Paramuricea clavata</name>
    <name type="common">Red gorgonian</name>
    <name type="synonym">Violescent sea-whip</name>
    <dbReference type="NCBI Taxonomy" id="317549"/>
    <lineage>
        <taxon>Eukaryota</taxon>
        <taxon>Metazoa</taxon>
        <taxon>Cnidaria</taxon>
        <taxon>Anthozoa</taxon>
        <taxon>Octocorallia</taxon>
        <taxon>Malacalcyonacea</taxon>
        <taxon>Plexauridae</taxon>
        <taxon>Paramuricea</taxon>
    </lineage>
</organism>
<feature type="region of interest" description="Disordered" evidence="1">
    <location>
        <begin position="83"/>
        <end position="284"/>
    </location>
</feature>
<keyword evidence="3" id="KW-1185">Reference proteome</keyword>
<proteinExistence type="predicted"/>
<reference evidence="2" key="1">
    <citation type="submission" date="2020-04" db="EMBL/GenBank/DDBJ databases">
        <authorList>
            <person name="Alioto T."/>
            <person name="Alioto T."/>
            <person name="Gomez Garrido J."/>
        </authorList>
    </citation>
    <scope>NUCLEOTIDE SEQUENCE</scope>
    <source>
        <strain evidence="2">A484AB</strain>
    </source>
</reference>
<feature type="region of interest" description="Disordered" evidence="1">
    <location>
        <begin position="407"/>
        <end position="426"/>
    </location>
</feature>